<reference evidence="2 3" key="1">
    <citation type="submission" date="2018-11" db="EMBL/GenBank/DDBJ databases">
        <title>Genome sequencing of Lautropia sp. KCOM 2505 (= ChDC F240).</title>
        <authorList>
            <person name="Kook J.-K."/>
            <person name="Park S.-N."/>
            <person name="Lim Y.K."/>
        </authorList>
    </citation>
    <scope>NUCLEOTIDE SEQUENCE [LARGE SCALE GENOMIC DNA]</scope>
    <source>
        <strain evidence="2 3">KCOM 2505</strain>
    </source>
</reference>
<feature type="region of interest" description="Disordered" evidence="1">
    <location>
        <begin position="691"/>
        <end position="860"/>
    </location>
</feature>
<gene>
    <name evidence="2" type="ORF">EHV23_07530</name>
</gene>
<evidence type="ECO:0000313" key="2">
    <source>
        <dbReference type="EMBL" id="RRN45945.1"/>
    </source>
</evidence>
<feature type="compositionally biased region" description="Polar residues" evidence="1">
    <location>
        <begin position="837"/>
        <end position="850"/>
    </location>
</feature>
<comment type="caution">
    <text evidence="2">The sequence shown here is derived from an EMBL/GenBank/DDBJ whole genome shotgun (WGS) entry which is preliminary data.</text>
</comment>
<feature type="region of interest" description="Disordered" evidence="1">
    <location>
        <begin position="1"/>
        <end position="71"/>
    </location>
</feature>
<feature type="compositionally biased region" description="Polar residues" evidence="1">
    <location>
        <begin position="695"/>
        <end position="706"/>
    </location>
</feature>
<keyword evidence="3" id="KW-1185">Reference proteome</keyword>
<feature type="region of interest" description="Disordered" evidence="1">
    <location>
        <begin position="304"/>
        <end position="337"/>
    </location>
</feature>
<organism evidence="2 3">
    <name type="scientific">Lautropia dentalis</name>
    <dbReference type="NCBI Taxonomy" id="2490857"/>
    <lineage>
        <taxon>Bacteria</taxon>
        <taxon>Pseudomonadati</taxon>
        <taxon>Pseudomonadota</taxon>
        <taxon>Betaproteobacteria</taxon>
        <taxon>Burkholderiales</taxon>
        <taxon>Burkholderiaceae</taxon>
        <taxon>Lautropia</taxon>
    </lineage>
</organism>
<dbReference type="AlphaFoldDB" id="A0A3R8LSW8"/>
<proteinExistence type="predicted"/>
<feature type="compositionally biased region" description="Low complexity" evidence="1">
    <location>
        <begin position="802"/>
        <end position="829"/>
    </location>
</feature>
<dbReference type="Proteomes" id="UP000270261">
    <property type="component" value="Unassembled WGS sequence"/>
</dbReference>
<dbReference type="Pfam" id="PF07793">
    <property type="entry name" value="DUF1631"/>
    <property type="match status" value="1"/>
</dbReference>
<name>A0A3R8LSW8_9BURK</name>
<evidence type="ECO:0000313" key="3">
    <source>
        <dbReference type="Proteomes" id="UP000270261"/>
    </source>
</evidence>
<dbReference type="PROSITE" id="PS51257">
    <property type="entry name" value="PROKAR_LIPOPROTEIN"/>
    <property type="match status" value="1"/>
</dbReference>
<evidence type="ECO:0000256" key="1">
    <source>
        <dbReference type="SAM" id="MobiDB-lite"/>
    </source>
</evidence>
<feature type="compositionally biased region" description="Gly residues" evidence="1">
    <location>
        <begin position="325"/>
        <end position="337"/>
    </location>
</feature>
<sequence>MAAKDTPLPVASGISCRGVSSRASRQHGQPDRRDSPGSLRKSLPAPWSQDFPGGSRALQAIPGSPPVPTTGTEIEARHLEILRDIRQPILFALSRSFRNAYVAVVDQLVEQIVLETSWERQDQLNASLDLLRNGKASIEQQFETACARNWKRRTGVSADGSYSMPEAVLLSDEPPTLRLVDDDTMRDQLLVARISARARRRMDEELADGLRARFGALLGQDWFAENEYPIAPDIIFEILREIFTAHQGQAPRQNASTASFLLDLFEPKLTVELIETYQDVNRQLIARGVLPELRYSIAKSRGSQQAGAFGQEGEGGATEDAQGEGSSGRAGGAGSARGLGAVEVSEAELGRWADQIGTVDSHERSASLAQATRYLADPRNFGQDGQVAAHRQAASDQLMAVLNELQARTEEANSPEDMGVLIQEVRQQSSAAAQSHGTPLDRLIVETVAQVFQHVYEDDAIANAIKQQLLRLQVAAFKAALIDASFFARPDHPMRRFVDRLAEMGSDPDFETEPGSPLVNATEALVTWVLNNFERELVVIAEALDRTEKIIAEETARRDERLQKIAEAASRAERIDLLRQEIRQGMRTRIGAGGVPESIQHFAEHAWTEVIVRLRDETGELPFDEARAQRVLETLIWSVQPKKATDIKELAKTLPQLIADLSRGLAFIAMPSNEREAFFKELMATHGKVIEQSKHQPASSTGQTITAKHGATGRAGQPGTPATQAHGARPSATAPAASQTRPAGTMAAAASRTQPATGASATTQAHQTTAAPATAQAHQTTTAPATGPMRTGSAPATGPMRTGSAPGSAIAASPSLAASTARAAGTMAGPATRPMSDGSTLQAAQPATTGGTPGVADDYDPAWDEITRNRLAHGDEIERDIDGETRRYKLGWVSPSATVYIFSRYPREHWTVNRRQLHELMVARQVRVVRKPASTAAAIDALQAA</sequence>
<protein>
    <submittedName>
        <fullName evidence="2">DUF1631 family protein</fullName>
    </submittedName>
</protein>
<feature type="compositionally biased region" description="Low complexity" evidence="1">
    <location>
        <begin position="756"/>
        <end position="787"/>
    </location>
</feature>
<accession>A0A3R8LSW8</accession>
<dbReference type="EMBL" id="RRUE01000001">
    <property type="protein sequence ID" value="RRN45945.1"/>
    <property type="molecule type" value="Genomic_DNA"/>
</dbReference>
<dbReference type="InterPro" id="IPR012434">
    <property type="entry name" value="DUF1631"/>
</dbReference>